<protein>
    <submittedName>
        <fullName evidence="1">Uncharacterized protein</fullName>
    </submittedName>
</protein>
<name>A0A067PRJ5_9AGAM</name>
<dbReference type="Proteomes" id="UP000027265">
    <property type="component" value="Unassembled WGS sequence"/>
</dbReference>
<reference evidence="2" key="1">
    <citation type="journal article" date="2014" name="Proc. Natl. Acad. Sci. U.S.A.">
        <title>Extensive sampling of basidiomycete genomes demonstrates inadequacy of the white-rot/brown-rot paradigm for wood decay fungi.</title>
        <authorList>
            <person name="Riley R."/>
            <person name="Salamov A.A."/>
            <person name="Brown D.W."/>
            <person name="Nagy L.G."/>
            <person name="Floudas D."/>
            <person name="Held B.W."/>
            <person name="Levasseur A."/>
            <person name="Lombard V."/>
            <person name="Morin E."/>
            <person name="Otillar R."/>
            <person name="Lindquist E.A."/>
            <person name="Sun H."/>
            <person name="LaButti K.M."/>
            <person name="Schmutz J."/>
            <person name="Jabbour D."/>
            <person name="Luo H."/>
            <person name="Baker S.E."/>
            <person name="Pisabarro A.G."/>
            <person name="Walton J.D."/>
            <person name="Blanchette R.A."/>
            <person name="Henrissat B."/>
            <person name="Martin F."/>
            <person name="Cullen D."/>
            <person name="Hibbett D.S."/>
            <person name="Grigoriev I.V."/>
        </authorList>
    </citation>
    <scope>NUCLEOTIDE SEQUENCE [LARGE SCALE GENOMIC DNA]</scope>
    <source>
        <strain evidence="2">MUCL 33604</strain>
    </source>
</reference>
<dbReference type="HOGENOM" id="CLU_2671393_0_0_1"/>
<accession>A0A067PRJ5</accession>
<dbReference type="EMBL" id="KL197737">
    <property type="protein sequence ID" value="KDQ52936.1"/>
    <property type="molecule type" value="Genomic_DNA"/>
</dbReference>
<keyword evidence="2" id="KW-1185">Reference proteome</keyword>
<gene>
    <name evidence="1" type="ORF">JAAARDRAFT_197992</name>
</gene>
<evidence type="ECO:0000313" key="2">
    <source>
        <dbReference type="Proteomes" id="UP000027265"/>
    </source>
</evidence>
<dbReference type="AlphaFoldDB" id="A0A067PRJ5"/>
<organism evidence="1 2">
    <name type="scientific">Jaapia argillacea MUCL 33604</name>
    <dbReference type="NCBI Taxonomy" id="933084"/>
    <lineage>
        <taxon>Eukaryota</taxon>
        <taxon>Fungi</taxon>
        <taxon>Dikarya</taxon>
        <taxon>Basidiomycota</taxon>
        <taxon>Agaricomycotina</taxon>
        <taxon>Agaricomycetes</taxon>
        <taxon>Agaricomycetidae</taxon>
        <taxon>Jaapiales</taxon>
        <taxon>Jaapiaceae</taxon>
        <taxon>Jaapia</taxon>
    </lineage>
</organism>
<evidence type="ECO:0000313" key="1">
    <source>
        <dbReference type="EMBL" id="KDQ52936.1"/>
    </source>
</evidence>
<dbReference type="InParanoid" id="A0A067PRJ5"/>
<sequence length="75" mass="8825">MHIYTAEKKKKETMRLKQQKLLASKVGCHLTGQALQEKVEELEAEDRHMRGEAKRKRAIQDLNKKKTWTLAAQFF</sequence>
<proteinExistence type="predicted"/>